<dbReference type="RefSeq" id="WP_343972946.1">
    <property type="nucleotide sequence ID" value="NZ_BAAAHK010000009.1"/>
</dbReference>
<dbReference type="PANTHER" id="PTHR42709">
    <property type="entry name" value="ALKALINE PHOSPHATASE LIKE PROTEIN"/>
    <property type="match status" value="1"/>
</dbReference>
<evidence type="ECO:0000313" key="10">
    <source>
        <dbReference type="Proteomes" id="UP001500542"/>
    </source>
</evidence>
<comment type="subcellular location">
    <subcellularLocation>
        <location evidence="1">Cell membrane</location>
        <topology evidence="1">Multi-pass membrane protein</topology>
    </subcellularLocation>
</comment>
<evidence type="ECO:0000256" key="4">
    <source>
        <dbReference type="ARBA" id="ARBA00022692"/>
    </source>
</evidence>
<evidence type="ECO:0000256" key="5">
    <source>
        <dbReference type="ARBA" id="ARBA00022989"/>
    </source>
</evidence>
<accession>A0ABN1QU90</accession>
<feature type="domain" description="VTT" evidence="8">
    <location>
        <begin position="53"/>
        <end position="180"/>
    </location>
</feature>
<evidence type="ECO:0000256" key="3">
    <source>
        <dbReference type="ARBA" id="ARBA00022475"/>
    </source>
</evidence>
<dbReference type="InterPro" id="IPR032816">
    <property type="entry name" value="VTT_dom"/>
</dbReference>
<feature type="transmembrane region" description="Helical" evidence="7">
    <location>
        <begin position="157"/>
        <end position="183"/>
    </location>
</feature>
<dbReference type="InterPro" id="IPR051311">
    <property type="entry name" value="DedA_domain"/>
</dbReference>
<keyword evidence="3" id="KW-1003">Cell membrane</keyword>
<protein>
    <submittedName>
        <fullName evidence="9">DedA family protein</fullName>
    </submittedName>
</protein>
<sequence>MSPTVRFMMLTDVAPATQEPTGGIAGWAVSLMEQLGAPGAGLAVALENLFPPLPSEVILPLAGFAASRGDLGLVSAIIFTTLGSVVGAVVLYAIGAILGRDRTRSLAAKIPLVKLEDVDKADQWFDRHGSKAVLIGRVIPVVRSLISIPAGVQRMPILLFVLLTTGGSLVWNSALILAGYFLGQRWTVVQSYVGIFQWIVLALAAAAVTWFIVNKVRARRSEA</sequence>
<comment type="caution">
    <text evidence="9">The sequence shown here is derived from an EMBL/GenBank/DDBJ whole genome shotgun (WGS) entry which is preliminary data.</text>
</comment>
<organism evidence="9 10">
    <name type="scientific">Kribbella koreensis</name>
    <dbReference type="NCBI Taxonomy" id="57909"/>
    <lineage>
        <taxon>Bacteria</taxon>
        <taxon>Bacillati</taxon>
        <taxon>Actinomycetota</taxon>
        <taxon>Actinomycetes</taxon>
        <taxon>Propionibacteriales</taxon>
        <taxon>Kribbellaceae</taxon>
        <taxon>Kribbella</taxon>
    </lineage>
</organism>
<dbReference type="Proteomes" id="UP001500542">
    <property type="component" value="Unassembled WGS sequence"/>
</dbReference>
<keyword evidence="4 7" id="KW-0812">Transmembrane</keyword>
<evidence type="ECO:0000256" key="6">
    <source>
        <dbReference type="ARBA" id="ARBA00023136"/>
    </source>
</evidence>
<evidence type="ECO:0000313" key="9">
    <source>
        <dbReference type="EMBL" id="GAA0947088.1"/>
    </source>
</evidence>
<dbReference type="EMBL" id="BAAAHK010000009">
    <property type="protein sequence ID" value="GAA0947088.1"/>
    <property type="molecule type" value="Genomic_DNA"/>
</dbReference>
<evidence type="ECO:0000256" key="1">
    <source>
        <dbReference type="ARBA" id="ARBA00004651"/>
    </source>
</evidence>
<dbReference type="Pfam" id="PF09335">
    <property type="entry name" value="VTT_dom"/>
    <property type="match status" value="1"/>
</dbReference>
<evidence type="ECO:0000256" key="2">
    <source>
        <dbReference type="ARBA" id="ARBA00010792"/>
    </source>
</evidence>
<reference evidence="9 10" key="1">
    <citation type="journal article" date="2019" name="Int. J. Syst. Evol. Microbiol.">
        <title>The Global Catalogue of Microorganisms (GCM) 10K type strain sequencing project: providing services to taxonomists for standard genome sequencing and annotation.</title>
        <authorList>
            <consortium name="The Broad Institute Genomics Platform"/>
            <consortium name="The Broad Institute Genome Sequencing Center for Infectious Disease"/>
            <person name="Wu L."/>
            <person name="Ma J."/>
        </authorList>
    </citation>
    <scope>NUCLEOTIDE SEQUENCE [LARGE SCALE GENOMIC DNA]</scope>
    <source>
        <strain evidence="9 10">JCM 10977</strain>
    </source>
</reference>
<feature type="transmembrane region" description="Helical" evidence="7">
    <location>
        <begin position="73"/>
        <end position="99"/>
    </location>
</feature>
<proteinExistence type="inferred from homology"/>
<keyword evidence="10" id="KW-1185">Reference proteome</keyword>
<name>A0ABN1QU90_9ACTN</name>
<evidence type="ECO:0000259" key="8">
    <source>
        <dbReference type="Pfam" id="PF09335"/>
    </source>
</evidence>
<keyword evidence="6 7" id="KW-0472">Membrane</keyword>
<evidence type="ECO:0000256" key="7">
    <source>
        <dbReference type="SAM" id="Phobius"/>
    </source>
</evidence>
<keyword evidence="5 7" id="KW-1133">Transmembrane helix</keyword>
<dbReference type="PANTHER" id="PTHR42709:SF6">
    <property type="entry name" value="UNDECAPRENYL PHOSPHATE TRANSPORTER A"/>
    <property type="match status" value="1"/>
</dbReference>
<gene>
    <name evidence="9" type="ORF">GCM10009554_43620</name>
</gene>
<feature type="transmembrane region" description="Helical" evidence="7">
    <location>
        <begin position="195"/>
        <end position="213"/>
    </location>
</feature>
<comment type="similarity">
    <text evidence="2">Belongs to the DedA family.</text>
</comment>